<feature type="binding site" evidence="4">
    <location>
        <position position="75"/>
    </location>
    <ligand>
        <name>substrate</name>
    </ligand>
</feature>
<dbReference type="GO" id="GO:0000287">
    <property type="term" value="F:magnesium ion binding"/>
    <property type="evidence" value="ECO:0007669"/>
    <property type="project" value="TreeGrafter"/>
</dbReference>
<dbReference type="EMBL" id="BMKQ01000001">
    <property type="protein sequence ID" value="GGF48173.1"/>
    <property type="molecule type" value="Genomic_DNA"/>
</dbReference>
<evidence type="ECO:0000256" key="2">
    <source>
        <dbReference type="ARBA" id="ARBA00022723"/>
    </source>
</evidence>
<dbReference type="RefSeq" id="WP_229660801.1">
    <property type="nucleotide sequence ID" value="NZ_BMKQ01000001.1"/>
</dbReference>
<dbReference type="PIRSF" id="PIRSF015582">
    <property type="entry name" value="Cit_lyase_B"/>
    <property type="match status" value="1"/>
</dbReference>
<evidence type="ECO:0000256" key="6">
    <source>
        <dbReference type="SAM" id="MobiDB-lite"/>
    </source>
</evidence>
<proteinExistence type="predicted"/>
<dbReference type="InterPro" id="IPR005000">
    <property type="entry name" value="Aldolase/citrate-lyase_domain"/>
</dbReference>
<dbReference type="PANTHER" id="PTHR32308:SF10">
    <property type="entry name" value="CITRATE LYASE SUBUNIT BETA"/>
    <property type="match status" value="1"/>
</dbReference>
<feature type="binding site" evidence="5">
    <location>
        <position position="158"/>
    </location>
    <ligand>
        <name>Mg(2+)</name>
        <dbReference type="ChEBI" id="CHEBI:18420"/>
    </ligand>
</feature>
<evidence type="ECO:0000259" key="7">
    <source>
        <dbReference type="Pfam" id="PF03328"/>
    </source>
</evidence>
<name>A0A917BL73_9ACTN</name>
<feature type="region of interest" description="Disordered" evidence="6">
    <location>
        <begin position="1"/>
        <end position="24"/>
    </location>
</feature>
<evidence type="ECO:0000256" key="5">
    <source>
        <dbReference type="PIRSR" id="PIRSR015582-2"/>
    </source>
</evidence>
<reference evidence="8" key="1">
    <citation type="journal article" date="2014" name="Int. J. Syst. Evol. Microbiol.">
        <title>Complete genome sequence of Corynebacterium casei LMG S-19264T (=DSM 44701T), isolated from a smear-ripened cheese.</title>
        <authorList>
            <consortium name="US DOE Joint Genome Institute (JGI-PGF)"/>
            <person name="Walter F."/>
            <person name="Albersmeier A."/>
            <person name="Kalinowski J."/>
            <person name="Ruckert C."/>
        </authorList>
    </citation>
    <scope>NUCLEOTIDE SEQUENCE</scope>
    <source>
        <strain evidence="8">CGMCC 1.16067</strain>
    </source>
</reference>
<evidence type="ECO:0000256" key="3">
    <source>
        <dbReference type="ARBA" id="ARBA00022842"/>
    </source>
</evidence>
<feature type="binding site" evidence="5">
    <location>
        <position position="131"/>
    </location>
    <ligand>
        <name>Mg(2+)</name>
        <dbReference type="ChEBI" id="CHEBI:18420"/>
    </ligand>
</feature>
<keyword evidence="9" id="KW-1185">Reference proteome</keyword>
<protein>
    <submittedName>
        <fullName evidence="8">Citrate lyase subunit beta</fullName>
    </submittedName>
</protein>
<dbReference type="InterPro" id="IPR040442">
    <property type="entry name" value="Pyrv_kinase-like_dom_sf"/>
</dbReference>
<keyword evidence="8" id="KW-0456">Lyase</keyword>
<dbReference type="Pfam" id="PF03328">
    <property type="entry name" value="HpcH_HpaI"/>
    <property type="match status" value="1"/>
</dbReference>
<comment type="caution">
    <text evidence="8">The sequence shown here is derived from an EMBL/GenBank/DDBJ whole genome shotgun (WGS) entry which is preliminary data.</text>
</comment>
<keyword evidence="2 5" id="KW-0479">Metal-binding</keyword>
<dbReference type="InterPro" id="IPR011206">
    <property type="entry name" value="Citrate_lyase_beta/mcl1/mcl2"/>
</dbReference>
<keyword evidence="3 5" id="KW-0460">Magnesium</keyword>
<organism evidence="8 9">
    <name type="scientific">Marmoricola endophyticus</name>
    <dbReference type="NCBI Taxonomy" id="2040280"/>
    <lineage>
        <taxon>Bacteria</taxon>
        <taxon>Bacillati</taxon>
        <taxon>Actinomycetota</taxon>
        <taxon>Actinomycetes</taxon>
        <taxon>Propionibacteriales</taxon>
        <taxon>Nocardioidaceae</taxon>
        <taxon>Marmoricola</taxon>
    </lineage>
</organism>
<comment type="cofactor">
    <cofactor evidence="1">
        <name>Mg(2+)</name>
        <dbReference type="ChEBI" id="CHEBI:18420"/>
    </cofactor>
</comment>
<sequence>MTPHDAAPARPRRSALSVPGDRPDRVRKALASAADEVVVDLEDAVAPDGKEAARGTVVDLLAALDPAERDRLAVRVNGRRTPWYVHDVAALAACATPPAGVVLPMAESAEDLRDLDRRLAGTQVRTQALVETAEGLHRVDEIAGTGDRLLGLVLGYADLATSLGRDVGPGGDVAWLPVQHALLLAARRHGVQALDGPFLDFRDTEGGAAAHAWAARLGFDGTWVVHPAQLDAANAAFTPTAEQVSRARAVVDAFEESLSGGAGAVGLDGAMLDRPVYDRARQVLARAAD</sequence>
<evidence type="ECO:0000313" key="9">
    <source>
        <dbReference type="Proteomes" id="UP000649179"/>
    </source>
</evidence>
<feature type="domain" description="HpcH/HpaI aldolase/citrate lyase" evidence="7">
    <location>
        <begin position="13"/>
        <end position="227"/>
    </location>
</feature>
<dbReference type="PANTHER" id="PTHR32308">
    <property type="entry name" value="LYASE BETA SUBUNIT, PUTATIVE (AFU_ORTHOLOGUE AFUA_4G13030)-RELATED"/>
    <property type="match status" value="1"/>
</dbReference>
<evidence type="ECO:0000256" key="4">
    <source>
        <dbReference type="PIRSR" id="PIRSR015582-1"/>
    </source>
</evidence>
<evidence type="ECO:0000313" key="8">
    <source>
        <dbReference type="EMBL" id="GGF48173.1"/>
    </source>
</evidence>
<dbReference type="Proteomes" id="UP000649179">
    <property type="component" value="Unassembled WGS sequence"/>
</dbReference>
<feature type="binding site" evidence="4">
    <location>
        <position position="131"/>
    </location>
    <ligand>
        <name>substrate</name>
    </ligand>
</feature>
<accession>A0A917BL73</accession>
<dbReference type="SUPFAM" id="SSF51621">
    <property type="entry name" value="Phosphoenolpyruvate/pyruvate domain"/>
    <property type="match status" value="1"/>
</dbReference>
<evidence type="ECO:0000256" key="1">
    <source>
        <dbReference type="ARBA" id="ARBA00001946"/>
    </source>
</evidence>
<dbReference type="GO" id="GO:0006107">
    <property type="term" value="P:oxaloacetate metabolic process"/>
    <property type="evidence" value="ECO:0007669"/>
    <property type="project" value="TreeGrafter"/>
</dbReference>
<dbReference type="AlphaFoldDB" id="A0A917BL73"/>
<reference evidence="8" key="2">
    <citation type="submission" date="2020-09" db="EMBL/GenBank/DDBJ databases">
        <authorList>
            <person name="Sun Q."/>
            <person name="Zhou Y."/>
        </authorList>
    </citation>
    <scope>NUCLEOTIDE SEQUENCE</scope>
    <source>
        <strain evidence="8">CGMCC 1.16067</strain>
    </source>
</reference>
<dbReference type="GO" id="GO:0016829">
    <property type="term" value="F:lyase activity"/>
    <property type="evidence" value="ECO:0007669"/>
    <property type="project" value="UniProtKB-KW"/>
</dbReference>
<dbReference type="InterPro" id="IPR015813">
    <property type="entry name" value="Pyrv/PenolPyrv_kinase-like_dom"/>
</dbReference>
<dbReference type="Gene3D" id="3.20.20.60">
    <property type="entry name" value="Phosphoenolpyruvate-binding domains"/>
    <property type="match status" value="1"/>
</dbReference>
<gene>
    <name evidence="8" type="primary">citE</name>
    <name evidence="8" type="ORF">GCM10011519_22700</name>
</gene>